<dbReference type="InterPro" id="IPR043128">
    <property type="entry name" value="Rev_trsase/Diguanyl_cyclase"/>
</dbReference>
<dbReference type="EMBL" id="CP133623">
    <property type="protein sequence ID" value="WMV58740.1"/>
    <property type="molecule type" value="Genomic_DNA"/>
</dbReference>
<dbReference type="InterPro" id="IPR053134">
    <property type="entry name" value="RNA-dir_DNA_polymerase"/>
</dbReference>
<dbReference type="InterPro" id="IPR043502">
    <property type="entry name" value="DNA/RNA_pol_sf"/>
</dbReference>
<organism evidence="2 3">
    <name type="scientific">Solanum verrucosum</name>
    <dbReference type="NCBI Taxonomy" id="315347"/>
    <lineage>
        <taxon>Eukaryota</taxon>
        <taxon>Viridiplantae</taxon>
        <taxon>Streptophyta</taxon>
        <taxon>Embryophyta</taxon>
        <taxon>Tracheophyta</taxon>
        <taxon>Spermatophyta</taxon>
        <taxon>Magnoliopsida</taxon>
        <taxon>eudicotyledons</taxon>
        <taxon>Gunneridae</taxon>
        <taxon>Pentapetalae</taxon>
        <taxon>asterids</taxon>
        <taxon>lamiids</taxon>
        <taxon>Solanales</taxon>
        <taxon>Solanaceae</taxon>
        <taxon>Solanoideae</taxon>
        <taxon>Solaneae</taxon>
        <taxon>Solanum</taxon>
    </lineage>
</organism>
<sequence length="471" mass="52900">MEDWSKQNHKRSRRATNIESWTTKDCERAIGTANMGSLSTQVQKCRQPPANAEGHVLVITPEWVQMLISEFQVPLDLGDDFRPRYTTWFLDYFRNTDSRSVADSGYSGLGKLERGLPSSHYEHHQGGGVDGFRGVQGAQEGMFSGQFSSASSGGRGSHRASSSFHHRGPVHTSMQVAESGAKVQFISIKVTRLQVEVFQLCRVEVEVLLRLRATEIASTRPEAEMSDGVITAIDLKPGTKPISIPPYCMAPTELKDLKGQLRNLFSKGFIRTSVSPWDAHVLFVRKKDGSKRRCIDYRQLNEVTMKNNVQDPLWHYEFLVLRLTNTPATFMELINGVFQPYMDSFVIVFIDDILVYSKIEGDHDIYGVSKVGTRVDPAKIEAVRGGTKPTLVTEIQSFMGLVGYYQLFVQSFSTIASHFTRFTRQSVSFQLSDECEESFQKLKTLLTSAPVLTLPKEGVDFTIYCYASRVG</sequence>
<evidence type="ECO:0000313" key="2">
    <source>
        <dbReference type="EMBL" id="WMV58740.1"/>
    </source>
</evidence>
<reference evidence="2" key="1">
    <citation type="submission" date="2023-08" db="EMBL/GenBank/DDBJ databases">
        <title>A de novo genome assembly of Solanum verrucosum Schlechtendal, a Mexican diploid species geographically isolated from the other diploid A-genome species in potato relatives.</title>
        <authorList>
            <person name="Hosaka K."/>
        </authorList>
    </citation>
    <scope>NUCLEOTIDE SEQUENCE</scope>
    <source>
        <tissue evidence="2">Young leaves</tissue>
    </source>
</reference>
<feature type="compositionally biased region" description="Low complexity" evidence="1">
    <location>
        <begin position="143"/>
        <end position="152"/>
    </location>
</feature>
<dbReference type="FunFam" id="3.30.70.270:FF:000020">
    <property type="entry name" value="Transposon Tf2-6 polyprotein-like Protein"/>
    <property type="match status" value="1"/>
</dbReference>
<dbReference type="Gene3D" id="3.10.10.10">
    <property type="entry name" value="HIV Type 1 Reverse Transcriptase, subunit A, domain 1"/>
    <property type="match status" value="2"/>
</dbReference>
<dbReference type="PANTHER" id="PTHR24559:SF444">
    <property type="entry name" value="REVERSE TRANSCRIPTASE DOMAIN-CONTAINING PROTEIN"/>
    <property type="match status" value="1"/>
</dbReference>
<evidence type="ECO:0000313" key="3">
    <source>
        <dbReference type="Proteomes" id="UP001234989"/>
    </source>
</evidence>
<evidence type="ECO:0000256" key="1">
    <source>
        <dbReference type="SAM" id="MobiDB-lite"/>
    </source>
</evidence>
<dbReference type="Gene3D" id="3.30.70.270">
    <property type="match status" value="2"/>
</dbReference>
<proteinExistence type="predicted"/>
<dbReference type="CDD" id="cd01647">
    <property type="entry name" value="RT_LTR"/>
    <property type="match status" value="1"/>
</dbReference>
<dbReference type="AlphaFoldDB" id="A0AAF0V6E3"/>
<dbReference type="PANTHER" id="PTHR24559">
    <property type="entry name" value="TRANSPOSON TY3-I GAG-POL POLYPROTEIN"/>
    <property type="match status" value="1"/>
</dbReference>
<dbReference type="SUPFAM" id="SSF56672">
    <property type="entry name" value="DNA/RNA polymerases"/>
    <property type="match status" value="1"/>
</dbReference>
<gene>
    <name evidence="2" type="ORF">MTR67_052125</name>
</gene>
<keyword evidence="3" id="KW-1185">Reference proteome</keyword>
<name>A0AAF0V6E3_SOLVR</name>
<feature type="region of interest" description="Disordered" evidence="1">
    <location>
        <begin position="143"/>
        <end position="173"/>
    </location>
</feature>
<protein>
    <submittedName>
        <fullName evidence="2">Uncharacterized protein</fullName>
    </submittedName>
</protein>
<dbReference type="Proteomes" id="UP001234989">
    <property type="component" value="Chromosome 12"/>
</dbReference>
<accession>A0AAF0V6E3</accession>